<name>A0A7W7EYZ7_9SPHN</name>
<reference evidence="2 3" key="1">
    <citation type="submission" date="2020-08" db="EMBL/GenBank/DDBJ databases">
        <title>Genomic Encyclopedia of Type Strains, Phase IV (KMG-IV): sequencing the most valuable type-strain genomes for metagenomic binning, comparative biology and taxonomic classification.</title>
        <authorList>
            <person name="Goeker M."/>
        </authorList>
    </citation>
    <scope>NUCLEOTIDE SEQUENCE [LARGE SCALE GENOMIC DNA]</scope>
    <source>
        <strain evidence="2 3">DSM 15867</strain>
    </source>
</reference>
<proteinExistence type="predicted"/>
<dbReference type="EMBL" id="JACHNY010000001">
    <property type="protein sequence ID" value="MBB4616880.1"/>
    <property type="molecule type" value="Genomic_DNA"/>
</dbReference>
<accession>A0A7W7EYZ7</accession>
<dbReference type="AlphaFoldDB" id="A0A7W7EYZ7"/>
<feature type="region of interest" description="Disordered" evidence="1">
    <location>
        <begin position="107"/>
        <end position="128"/>
    </location>
</feature>
<comment type="caution">
    <text evidence="2">The sequence shown here is derived from an EMBL/GenBank/DDBJ whole genome shotgun (WGS) entry which is preliminary data.</text>
</comment>
<keyword evidence="3" id="KW-1185">Reference proteome</keyword>
<dbReference type="Proteomes" id="UP000574769">
    <property type="component" value="Unassembled WGS sequence"/>
</dbReference>
<evidence type="ECO:0000313" key="2">
    <source>
        <dbReference type="EMBL" id="MBB4616880.1"/>
    </source>
</evidence>
<evidence type="ECO:0000313" key="3">
    <source>
        <dbReference type="Proteomes" id="UP000574769"/>
    </source>
</evidence>
<evidence type="ECO:0000256" key="1">
    <source>
        <dbReference type="SAM" id="MobiDB-lite"/>
    </source>
</evidence>
<organism evidence="2 3">
    <name type="scientific">Sphingomonas abaci</name>
    <dbReference type="NCBI Taxonomy" id="237611"/>
    <lineage>
        <taxon>Bacteria</taxon>
        <taxon>Pseudomonadati</taxon>
        <taxon>Pseudomonadota</taxon>
        <taxon>Alphaproteobacteria</taxon>
        <taxon>Sphingomonadales</taxon>
        <taxon>Sphingomonadaceae</taxon>
        <taxon>Sphingomonas</taxon>
    </lineage>
</organism>
<gene>
    <name evidence="2" type="ORF">GGQ96_000986</name>
</gene>
<sequence length="128" mass="13384">MPVLPALMLIAARAPDPGVDKAPACAASNTGTITPADMLQRLDDFRARLGGGARERLDRALPRDASDGIKACVGNVDRSEASCENGAYFRALRRTGLMARFKAGLCPGSAAGYPLDDRPASGPDTARQ</sequence>
<protein>
    <submittedName>
        <fullName evidence="2">Uncharacterized protein</fullName>
    </submittedName>
</protein>
<dbReference type="RefSeq" id="WP_184112038.1">
    <property type="nucleotide sequence ID" value="NZ_JACHNY010000001.1"/>
</dbReference>